<proteinExistence type="predicted"/>
<dbReference type="Pfam" id="PF08795">
    <property type="entry name" value="DUF1796"/>
    <property type="match status" value="1"/>
</dbReference>
<dbReference type="InterPro" id="IPR014903">
    <property type="entry name" value="DUF1796"/>
</dbReference>
<dbReference type="AlphaFoldDB" id="A0A7V7S4Z8"/>
<name>A0A7V7S4Z8_9BACI</name>
<dbReference type="EMBL" id="WBPG01000026">
    <property type="protein sequence ID" value="KAB2441319.1"/>
    <property type="molecule type" value="Genomic_DNA"/>
</dbReference>
<comment type="caution">
    <text evidence="1">The sequence shown here is derived from an EMBL/GenBank/DDBJ whole genome shotgun (WGS) entry which is preliminary data.</text>
</comment>
<organism evidence="1 2">
    <name type="scientific">Bacillus luti</name>
    <dbReference type="NCBI Taxonomy" id="2026191"/>
    <lineage>
        <taxon>Bacteria</taxon>
        <taxon>Bacillati</taxon>
        <taxon>Bacillota</taxon>
        <taxon>Bacilli</taxon>
        <taxon>Bacillales</taxon>
        <taxon>Bacillaceae</taxon>
        <taxon>Bacillus</taxon>
        <taxon>Bacillus cereus group</taxon>
    </lineage>
</organism>
<reference evidence="1 2" key="1">
    <citation type="submission" date="2019-10" db="EMBL/GenBank/DDBJ databases">
        <title>Bacillus from the desert of Cuatro Cinegas, Coahuila.</title>
        <authorList>
            <person name="Olmedo-Alvarez G."/>
            <person name="Saldana S."/>
            <person name="Barcelo D."/>
        </authorList>
    </citation>
    <scope>NUCLEOTIDE SEQUENCE [LARGE SCALE GENOMIC DNA]</scope>
    <source>
        <strain evidence="1 2">CH155b_5T</strain>
    </source>
</reference>
<dbReference type="RefSeq" id="WP_151627357.1">
    <property type="nucleotide sequence ID" value="NZ_WBPG01000026.1"/>
</dbReference>
<gene>
    <name evidence="1" type="ORF">F8163_21360</name>
</gene>
<protein>
    <submittedName>
        <fullName evidence="1">Peptidase</fullName>
    </submittedName>
</protein>
<evidence type="ECO:0000313" key="2">
    <source>
        <dbReference type="Proteomes" id="UP000470409"/>
    </source>
</evidence>
<accession>A0A7V7S4Z8</accession>
<sequence length="211" mass="24713">MNLKKMKGSYDAVISLGAYCQTAYQLKRKKLRGTSTPLDWMISPSLKDINCLLRNQFRDFMEYKNLKISDVANQYSHLIIDELYHIESHHDFPIAEQSQNPLSFYPKFKKKLDSKIDNFNKLLLNSKKILFVRMVATHYEIVELNTVLQQLTNSDFFILVINFSKDNSFVERFWNIDNVCSVEIRNTFPGRWEGCDLSWDKILNGVSISHS</sequence>
<dbReference type="Proteomes" id="UP000470409">
    <property type="component" value="Unassembled WGS sequence"/>
</dbReference>
<evidence type="ECO:0000313" key="1">
    <source>
        <dbReference type="EMBL" id="KAB2441319.1"/>
    </source>
</evidence>